<protein>
    <submittedName>
        <fullName evidence="2">Uncharacterized protein</fullName>
    </submittedName>
</protein>
<feature type="region of interest" description="Disordered" evidence="1">
    <location>
        <begin position="1"/>
        <end position="33"/>
    </location>
</feature>
<dbReference type="EMBL" id="CP002881">
    <property type="protein sequence ID" value="AEJ06582.1"/>
    <property type="molecule type" value="Genomic_DNA"/>
</dbReference>
<feature type="compositionally biased region" description="Polar residues" evidence="1">
    <location>
        <begin position="1"/>
        <end position="13"/>
    </location>
</feature>
<reference key="2">
    <citation type="submission" date="2011-06" db="EMBL/GenBank/DDBJ databases">
        <title>Complete Genome Sequence of Pseudomonas stutzeri Strain CGMCC 1.1803.</title>
        <authorList>
            <person name="Yan Y."/>
            <person name="Chen M."/>
            <person name="Lu W."/>
            <person name="Zhang W."/>
            <person name="Ping S."/>
            <person name="Lin M."/>
        </authorList>
    </citation>
    <scope>NUCLEOTIDE SEQUENCE</scope>
    <source>
        <strain>ATCC 17588</strain>
    </source>
</reference>
<evidence type="ECO:0000256" key="1">
    <source>
        <dbReference type="SAM" id="MobiDB-lite"/>
    </source>
</evidence>
<gene>
    <name evidence="2" type="ordered locus">PSTAB_3301</name>
</gene>
<dbReference type="HOGENOM" id="CLU_3121797_0_0_6"/>
<accession>F8HAZ3</accession>
<proteinExistence type="predicted"/>
<evidence type="ECO:0000313" key="3">
    <source>
        <dbReference type="Proteomes" id="UP000008932"/>
    </source>
</evidence>
<organism evidence="2 3">
    <name type="scientific">Stutzerimonas stutzeri (strain ATCC 17588 / DSM 5190 / CCUG 11256 / JCM 5965 / LMG 11199 / NBRC 14165 / NCIMB 11358 / Stanier 221)</name>
    <name type="common">Pseudomonas stutzeri</name>
    <dbReference type="NCBI Taxonomy" id="96563"/>
    <lineage>
        <taxon>Bacteria</taxon>
        <taxon>Pseudomonadati</taxon>
        <taxon>Pseudomonadota</taxon>
        <taxon>Gammaproteobacteria</taxon>
        <taxon>Pseudomonadales</taxon>
        <taxon>Pseudomonadaceae</taxon>
        <taxon>Stutzerimonas</taxon>
    </lineage>
</organism>
<dbReference type="KEGG" id="psz:PSTAB_3301"/>
<dbReference type="Proteomes" id="UP000008932">
    <property type="component" value="Chromosome"/>
</dbReference>
<reference evidence="2 3" key="1">
    <citation type="journal article" date="2011" name="J. Bacteriol.">
        <title>Complete Genome Sequence of the Type Strain Pseudomonas stutzeri CGMCC 1.1803.</title>
        <authorList>
            <person name="Chen M."/>
            <person name="Yan Y."/>
            <person name="Zhang W."/>
            <person name="Lu W."/>
            <person name="Wang J."/>
            <person name="Ping S."/>
            <person name="Lin M."/>
        </authorList>
    </citation>
    <scope>NUCLEOTIDE SEQUENCE [LARGE SCALE GENOMIC DNA]</scope>
    <source>
        <strain evidence="3">ATCC 17588 / DSM 5190 / CCUG 11256 / JCM 5965 / LMG 11199 / NCIMB 11358 / Stanier 221</strain>
    </source>
</reference>
<evidence type="ECO:0000313" key="2">
    <source>
        <dbReference type="EMBL" id="AEJ06582.1"/>
    </source>
</evidence>
<name>F8HAZ3_STUS2</name>
<reference evidence="3" key="3">
    <citation type="submission" date="2011-06" db="EMBL/GenBank/DDBJ databases">
        <title>Complete genome sequence of Pseudomonas stutzeri strain CGMCC 1.1803.</title>
        <authorList>
            <person name="Yan Y."/>
            <person name="Chen M."/>
            <person name="Lu W."/>
            <person name="Zhang W."/>
            <person name="Ping S."/>
            <person name="Lin M."/>
        </authorList>
    </citation>
    <scope>NUCLEOTIDE SEQUENCE [LARGE SCALE GENOMIC DNA]</scope>
    <source>
        <strain evidence="3">ATCC 17588 / DSM 5190 / CCUG 11256 / JCM 5965 / LMG 11199 / NCIMB 11358 / Stanier 221</strain>
    </source>
</reference>
<sequence>MSTHAHSPSTTGTDRFRPDRHTHGSAWPNPRFIPEAWGAERKNAAEAAFS</sequence>
<dbReference type="AlphaFoldDB" id="F8HAZ3"/>